<accession>A0A5N5HP06</accession>
<name>A0A5N5HP06_9ROSA</name>
<dbReference type="Proteomes" id="UP000327157">
    <property type="component" value="Chromosome 8"/>
</dbReference>
<proteinExistence type="predicted"/>
<reference evidence="1 2" key="3">
    <citation type="submission" date="2019-11" db="EMBL/GenBank/DDBJ databases">
        <title>A de novo genome assembly of a pear dwarfing rootstock.</title>
        <authorList>
            <person name="Wang F."/>
            <person name="Wang J."/>
            <person name="Li S."/>
            <person name="Zhang Y."/>
            <person name="Fang M."/>
            <person name="Ma L."/>
            <person name="Zhao Y."/>
            <person name="Jiang S."/>
        </authorList>
    </citation>
    <scope>NUCLEOTIDE SEQUENCE [LARGE SCALE GENOMIC DNA]</scope>
    <source>
        <strain evidence="1">S2</strain>
        <tissue evidence="1">Leaf</tissue>
    </source>
</reference>
<organism evidence="1 2">
    <name type="scientific">Pyrus ussuriensis x Pyrus communis</name>
    <dbReference type="NCBI Taxonomy" id="2448454"/>
    <lineage>
        <taxon>Eukaryota</taxon>
        <taxon>Viridiplantae</taxon>
        <taxon>Streptophyta</taxon>
        <taxon>Embryophyta</taxon>
        <taxon>Tracheophyta</taxon>
        <taxon>Spermatophyta</taxon>
        <taxon>Magnoliopsida</taxon>
        <taxon>eudicotyledons</taxon>
        <taxon>Gunneridae</taxon>
        <taxon>Pentapetalae</taxon>
        <taxon>rosids</taxon>
        <taxon>fabids</taxon>
        <taxon>Rosales</taxon>
        <taxon>Rosaceae</taxon>
        <taxon>Amygdaloideae</taxon>
        <taxon>Maleae</taxon>
        <taxon>Pyrus</taxon>
    </lineage>
</organism>
<dbReference type="EMBL" id="SMOL01000148">
    <property type="protein sequence ID" value="KAB2629565.1"/>
    <property type="molecule type" value="Genomic_DNA"/>
</dbReference>
<evidence type="ECO:0000313" key="2">
    <source>
        <dbReference type="Proteomes" id="UP000327157"/>
    </source>
</evidence>
<reference evidence="1 2" key="1">
    <citation type="submission" date="2019-09" db="EMBL/GenBank/DDBJ databases">
        <authorList>
            <person name="Ou C."/>
        </authorList>
    </citation>
    <scope>NUCLEOTIDE SEQUENCE [LARGE SCALE GENOMIC DNA]</scope>
    <source>
        <strain evidence="1">S2</strain>
        <tissue evidence="1">Leaf</tissue>
    </source>
</reference>
<reference evidence="2" key="2">
    <citation type="submission" date="2019-10" db="EMBL/GenBank/DDBJ databases">
        <title>A de novo genome assembly of a pear dwarfing rootstock.</title>
        <authorList>
            <person name="Wang F."/>
            <person name="Wang J."/>
            <person name="Li S."/>
            <person name="Zhang Y."/>
            <person name="Fang M."/>
            <person name="Ma L."/>
            <person name="Zhao Y."/>
            <person name="Jiang S."/>
        </authorList>
    </citation>
    <scope>NUCLEOTIDE SEQUENCE [LARGE SCALE GENOMIC DNA]</scope>
</reference>
<evidence type="ECO:0000313" key="1">
    <source>
        <dbReference type="EMBL" id="KAB2629565.1"/>
    </source>
</evidence>
<keyword evidence="2" id="KW-1185">Reference proteome</keyword>
<sequence>MGVMRSELVQPYNHNKNVCNQKALSASTMRIECPVLEPSSGNFLSSLLATTP</sequence>
<gene>
    <name evidence="1" type="ORF">D8674_034360</name>
</gene>
<comment type="caution">
    <text evidence="1">The sequence shown here is derived from an EMBL/GenBank/DDBJ whole genome shotgun (WGS) entry which is preliminary data.</text>
</comment>
<protein>
    <submittedName>
        <fullName evidence="1">Uncharacterized protein</fullName>
    </submittedName>
</protein>
<dbReference type="AlphaFoldDB" id="A0A5N5HP06"/>